<comment type="caution">
    <text evidence="2">The sequence shown here is derived from an EMBL/GenBank/DDBJ whole genome shotgun (WGS) entry which is preliminary data.</text>
</comment>
<dbReference type="EMBL" id="JBHSIV010000034">
    <property type="protein sequence ID" value="MFC5065316.1"/>
    <property type="molecule type" value="Genomic_DNA"/>
</dbReference>
<dbReference type="InterPro" id="IPR037401">
    <property type="entry name" value="SnoaL-like"/>
</dbReference>
<dbReference type="Pfam" id="PF12680">
    <property type="entry name" value="SnoaL_2"/>
    <property type="match status" value="1"/>
</dbReference>
<dbReference type="SUPFAM" id="SSF54427">
    <property type="entry name" value="NTF2-like"/>
    <property type="match status" value="1"/>
</dbReference>
<feature type="domain" description="SnoaL-like" evidence="1">
    <location>
        <begin position="16"/>
        <end position="112"/>
    </location>
</feature>
<dbReference type="Gene3D" id="3.10.450.50">
    <property type="match status" value="1"/>
</dbReference>
<keyword evidence="3" id="KW-1185">Reference proteome</keyword>
<dbReference type="Proteomes" id="UP001595947">
    <property type="component" value="Unassembled WGS sequence"/>
</dbReference>
<organism evidence="2 3">
    <name type="scientific">Actinomycetospora atypica</name>
    <dbReference type="NCBI Taxonomy" id="1290095"/>
    <lineage>
        <taxon>Bacteria</taxon>
        <taxon>Bacillati</taxon>
        <taxon>Actinomycetota</taxon>
        <taxon>Actinomycetes</taxon>
        <taxon>Pseudonocardiales</taxon>
        <taxon>Pseudonocardiaceae</taxon>
        <taxon>Actinomycetospora</taxon>
    </lineage>
</organism>
<evidence type="ECO:0000313" key="2">
    <source>
        <dbReference type="EMBL" id="MFC5065316.1"/>
    </source>
</evidence>
<protein>
    <submittedName>
        <fullName evidence="2">Nuclear transport factor 2 family protein</fullName>
    </submittedName>
</protein>
<name>A0ABV9YTX6_9PSEU</name>
<proteinExistence type="predicted"/>
<reference evidence="3" key="1">
    <citation type="journal article" date="2019" name="Int. J. Syst. Evol. Microbiol.">
        <title>The Global Catalogue of Microorganisms (GCM) 10K type strain sequencing project: providing services to taxonomists for standard genome sequencing and annotation.</title>
        <authorList>
            <consortium name="The Broad Institute Genomics Platform"/>
            <consortium name="The Broad Institute Genome Sequencing Center for Infectious Disease"/>
            <person name="Wu L."/>
            <person name="Ma J."/>
        </authorList>
    </citation>
    <scope>NUCLEOTIDE SEQUENCE [LARGE SCALE GENOMIC DNA]</scope>
    <source>
        <strain evidence="3">CGMCC 4.7093</strain>
    </source>
</reference>
<evidence type="ECO:0000313" key="3">
    <source>
        <dbReference type="Proteomes" id="UP001595947"/>
    </source>
</evidence>
<evidence type="ECO:0000259" key="1">
    <source>
        <dbReference type="Pfam" id="PF12680"/>
    </source>
</evidence>
<accession>A0ABV9YTX6</accession>
<dbReference type="RefSeq" id="WP_378038650.1">
    <property type="nucleotide sequence ID" value="NZ_JBHSIV010000034.1"/>
</dbReference>
<gene>
    <name evidence="2" type="ORF">ACFPBZ_24080</name>
</gene>
<dbReference type="InterPro" id="IPR032710">
    <property type="entry name" value="NTF2-like_dom_sf"/>
</dbReference>
<sequence length="120" mass="13186">MTQHTDLPSDSLPATVRDFVTAHVAGDDDTASASFTNDVVLVDQGQTLHGREEALAFLRDASSQFEYTVEQTGARRIDATHWTVTLHLEGDFPGGVADLDYRFTLRDDRVAELVIGNHEA</sequence>